<feature type="domain" description="YetF C-terminal" evidence="8">
    <location>
        <begin position="47"/>
        <end position="163"/>
    </location>
</feature>
<dbReference type="InterPro" id="IPR007353">
    <property type="entry name" value="DUF421"/>
</dbReference>
<dbReference type="PATRIC" id="fig|1423813.3.peg.414"/>
<keyword evidence="11" id="KW-1185">Reference proteome</keyword>
<evidence type="ECO:0000256" key="2">
    <source>
        <dbReference type="ARBA" id="ARBA00006448"/>
    </source>
</evidence>
<evidence type="ECO:0000259" key="8">
    <source>
        <dbReference type="Pfam" id="PF04239"/>
    </source>
</evidence>
<dbReference type="GO" id="GO:0005886">
    <property type="term" value="C:plasma membrane"/>
    <property type="evidence" value="ECO:0007669"/>
    <property type="project" value="UniProtKB-SubCell"/>
</dbReference>
<keyword evidence="6 7" id="KW-0472">Membrane</keyword>
<organism evidence="10 11">
    <name type="scientific">Paucilactobacillus vaccinostercus DSM 20634</name>
    <dbReference type="NCBI Taxonomy" id="1423813"/>
    <lineage>
        <taxon>Bacteria</taxon>
        <taxon>Bacillati</taxon>
        <taxon>Bacillota</taxon>
        <taxon>Bacilli</taxon>
        <taxon>Lactobacillales</taxon>
        <taxon>Lactobacillaceae</taxon>
        <taxon>Paucilactobacillus</taxon>
    </lineage>
</organism>
<evidence type="ECO:0000256" key="1">
    <source>
        <dbReference type="ARBA" id="ARBA00004651"/>
    </source>
</evidence>
<dbReference type="InterPro" id="IPR048454">
    <property type="entry name" value="YetF_N"/>
</dbReference>
<dbReference type="PANTHER" id="PTHR34582:SF6">
    <property type="entry name" value="UPF0702 TRANSMEMBRANE PROTEIN YCAP"/>
    <property type="match status" value="1"/>
</dbReference>
<evidence type="ECO:0000313" key="11">
    <source>
        <dbReference type="Proteomes" id="UP000051733"/>
    </source>
</evidence>
<keyword evidence="5 7" id="KW-1133">Transmembrane helix</keyword>
<evidence type="ECO:0008006" key="12">
    <source>
        <dbReference type="Google" id="ProtNLM"/>
    </source>
</evidence>
<feature type="transmembrane region" description="Helical" evidence="7">
    <location>
        <begin position="24"/>
        <end position="44"/>
    </location>
</feature>
<comment type="caution">
    <text evidence="10">The sequence shown here is derived from an EMBL/GenBank/DDBJ whole genome shotgun (WGS) entry which is preliminary data.</text>
</comment>
<evidence type="ECO:0000256" key="7">
    <source>
        <dbReference type="SAM" id="Phobius"/>
    </source>
</evidence>
<dbReference type="STRING" id="1423813.FC26_GL000405"/>
<keyword evidence="4 7" id="KW-0812">Transmembrane</keyword>
<dbReference type="Pfam" id="PF20730">
    <property type="entry name" value="YetF_N"/>
    <property type="match status" value="1"/>
</dbReference>
<dbReference type="Pfam" id="PF04239">
    <property type="entry name" value="DUF421"/>
    <property type="match status" value="1"/>
</dbReference>
<feature type="domain" description="YetF-like N-terminal transmembrane" evidence="9">
    <location>
        <begin position="1"/>
        <end position="43"/>
    </location>
</feature>
<proteinExistence type="inferred from homology"/>
<evidence type="ECO:0000256" key="6">
    <source>
        <dbReference type="ARBA" id="ARBA00023136"/>
    </source>
</evidence>
<gene>
    <name evidence="10" type="ORF">FC26_GL000405</name>
</gene>
<evidence type="ECO:0000256" key="3">
    <source>
        <dbReference type="ARBA" id="ARBA00022475"/>
    </source>
</evidence>
<dbReference type="InterPro" id="IPR023090">
    <property type="entry name" value="UPF0702_alpha/beta_dom_sf"/>
</dbReference>
<dbReference type="EMBL" id="AYYY01000061">
    <property type="protein sequence ID" value="KRM60916.1"/>
    <property type="molecule type" value="Genomic_DNA"/>
</dbReference>
<evidence type="ECO:0000313" key="10">
    <source>
        <dbReference type="EMBL" id="KRM60916.1"/>
    </source>
</evidence>
<accession>A0A0R2A678</accession>
<dbReference type="Gene3D" id="3.30.240.20">
    <property type="entry name" value="bsu07140 like domains"/>
    <property type="match status" value="2"/>
</dbReference>
<dbReference type="PANTHER" id="PTHR34582">
    <property type="entry name" value="UPF0702 TRANSMEMBRANE PROTEIN YCAP"/>
    <property type="match status" value="1"/>
</dbReference>
<keyword evidence="3" id="KW-1003">Cell membrane</keyword>
<name>A0A0R2A678_9LACO</name>
<dbReference type="AlphaFoldDB" id="A0A0R2A678"/>
<dbReference type="Proteomes" id="UP000051733">
    <property type="component" value="Unassembled WGS sequence"/>
</dbReference>
<evidence type="ECO:0000256" key="4">
    <source>
        <dbReference type="ARBA" id="ARBA00022692"/>
    </source>
</evidence>
<evidence type="ECO:0000259" key="9">
    <source>
        <dbReference type="Pfam" id="PF20730"/>
    </source>
</evidence>
<sequence>MDSVQNFVLGGIIGGAMFNSDITLFQFFLILVLWTLLVLVTKYAKEHNRVIKRMIDGQPQTVIKDGEIALKTVLRSGLSAADLMFKLRQNGVYSVKDVKRAVLEQNGQLTVTVFGDDAIKFPLITDGQINQDVLPIINHDEAWLLAQLRQQRVVLKDVYLAEYRDGHVEISAYQLP</sequence>
<protein>
    <recommendedName>
        <fullName evidence="12">Membrane protein yetF</fullName>
    </recommendedName>
</protein>
<evidence type="ECO:0000256" key="5">
    <source>
        <dbReference type="ARBA" id="ARBA00022989"/>
    </source>
</evidence>
<comment type="similarity">
    <text evidence="2">Belongs to the UPF0702 family.</text>
</comment>
<reference evidence="10 11" key="1">
    <citation type="journal article" date="2015" name="Genome Announc.">
        <title>Expanding the biotechnology potential of lactobacilli through comparative genomics of 213 strains and associated genera.</title>
        <authorList>
            <person name="Sun Z."/>
            <person name="Harris H.M."/>
            <person name="McCann A."/>
            <person name="Guo C."/>
            <person name="Argimon S."/>
            <person name="Zhang W."/>
            <person name="Yang X."/>
            <person name="Jeffery I.B."/>
            <person name="Cooney J.C."/>
            <person name="Kagawa T.F."/>
            <person name="Liu W."/>
            <person name="Song Y."/>
            <person name="Salvetti E."/>
            <person name="Wrobel A."/>
            <person name="Rasinkangas P."/>
            <person name="Parkhill J."/>
            <person name="Rea M.C."/>
            <person name="O'Sullivan O."/>
            <person name="Ritari J."/>
            <person name="Douillard F.P."/>
            <person name="Paul Ross R."/>
            <person name="Yang R."/>
            <person name="Briner A.E."/>
            <person name="Felis G.E."/>
            <person name="de Vos W.M."/>
            <person name="Barrangou R."/>
            <person name="Klaenhammer T.R."/>
            <person name="Caufield P.W."/>
            <person name="Cui Y."/>
            <person name="Zhang H."/>
            <person name="O'Toole P.W."/>
        </authorList>
    </citation>
    <scope>NUCLEOTIDE SEQUENCE [LARGE SCALE GENOMIC DNA]</scope>
    <source>
        <strain evidence="10 11">DSM 20634</strain>
    </source>
</reference>
<comment type="subcellular location">
    <subcellularLocation>
        <location evidence="1">Cell membrane</location>
        <topology evidence="1">Multi-pass membrane protein</topology>
    </subcellularLocation>
</comment>